<keyword evidence="1" id="KW-0732">Signal</keyword>
<comment type="caution">
    <text evidence="2">The sequence shown here is derived from an EMBL/GenBank/DDBJ whole genome shotgun (WGS) entry which is preliminary data.</text>
</comment>
<gene>
    <name evidence="2" type="ORF">F3168_11050</name>
</gene>
<dbReference type="OrthoDB" id="7597355at2"/>
<feature type="signal peptide" evidence="1">
    <location>
        <begin position="1"/>
        <end position="21"/>
    </location>
</feature>
<evidence type="ECO:0008006" key="4">
    <source>
        <dbReference type="Google" id="ProtNLM"/>
    </source>
</evidence>
<feature type="chain" id="PRO_5028898105" description="DUF1496 domain-containing protein" evidence="1">
    <location>
        <begin position="22"/>
        <end position="99"/>
    </location>
</feature>
<evidence type="ECO:0000256" key="1">
    <source>
        <dbReference type="SAM" id="SignalP"/>
    </source>
</evidence>
<dbReference type="Proteomes" id="UP000481327">
    <property type="component" value="Unassembled WGS sequence"/>
</dbReference>
<dbReference type="AlphaFoldDB" id="A0A7C9GQL4"/>
<name>A0A7C9GQL4_9SPHN</name>
<reference evidence="2 3" key="1">
    <citation type="submission" date="2019-09" db="EMBL/GenBank/DDBJ databases">
        <title>Polymorphobacter sp. isolated from a lake in China.</title>
        <authorList>
            <person name="Liu Z."/>
        </authorList>
    </citation>
    <scope>NUCLEOTIDE SEQUENCE [LARGE SCALE GENOMIC DNA]</scope>
    <source>
        <strain evidence="2 3">D40P</strain>
    </source>
</reference>
<accession>A0A7C9GQL4</accession>
<dbReference type="RefSeq" id="WP_152578218.1">
    <property type="nucleotide sequence ID" value="NZ_JAATJI010000002.1"/>
</dbReference>
<dbReference type="EMBL" id="WIOL01000003">
    <property type="protein sequence ID" value="MQT17793.1"/>
    <property type="molecule type" value="Genomic_DNA"/>
</dbReference>
<protein>
    <recommendedName>
        <fullName evidence="4">DUF1496 domain-containing protein</fullName>
    </recommendedName>
</protein>
<proteinExistence type="predicted"/>
<evidence type="ECO:0000313" key="2">
    <source>
        <dbReference type="EMBL" id="MQT17793.1"/>
    </source>
</evidence>
<organism evidence="2 3">
    <name type="scientific">Sandarakinorhabdus fusca</name>
    <dbReference type="NCBI Taxonomy" id="1439888"/>
    <lineage>
        <taxon>Bacteria</taxon>
        <taxon>Pseudomonadati</taxon>
        <taxon>Pseudomonadota</taxon>
        <taxon>Alphaproteobacteria</taxon>
        <taxon>Sphingomonadales</taxon>
        <taxon>Sphingosinicellaceae</taxon>
        <taxon>Sandarakinorhabdus</taxon>
    </lineage>
</organism>
<sequence>MIVRAALLLATAALGIAAAPAPGPTAKQFTALRVAKGEKCPPIRKLACAPLGDPTEFKCSWQEQFKGKPWTTSTALVARDGAGWTWLDDGPRCSSLPQS</sequence>
<evidence type="ECO:0000313" key="3">
    <source>
        <dbReference type="Proteomes" id="UP000481327"/>
    </source>
</evidence>
<keyword evidence="3" id="KW-1185">Reference proteome</keyword>